<dbReference type="AlphaFoldDB" id="X1SHV1"/>
<name>X1SHV1_9ZZZZ</name>
<dbReference type="EMBL" id="BARW01015248">
    <property type="protein sequence ID" value="GAI92528.1"/>
    <property type="molecule type" value="Genomic_DNA"/>
</dbReference>
<comment type="caution">
    <text evidence="1">The sequence shown here is derived from an EMBL/GenBank/DDBJ whole genome shotgun (WGS) entry which is preliminary data.</text>
</comment>
<proteinExistence type="predicted"/>
<gene>
    <name evidence="1" type="ORF">S12H4_26806</name>
</gene>
<reference evidence="1" key="1">
    <citation type="journal article" date="2014" name="Front. Microbiol.">
        <title>High frequency of phylogenetically diverse reductive dehalogenase-homologous genes in deep subseafloor sedimentary metagenomes.</title>
        <authorList>
            <person name="Kawai M."/>
            <person name="Futagami T."/>
            <person name="Toyoda A."/>
            <person name="Takaki Y."/>
            <person name="Nishi S."/>
            <person name="Hori S."/>
            <person name="Arai W."/>
            <person name="Tsubouchi T."/>
            <person name="Morono Y."/>
            <person name="Uchiyama I."/>
            <person name="Ito T."/>
            <person name="Fujiyama A."/>
            <person name="Inagaki F."/>
            <person name="Takami H."/>
        </authorList>
    </citation>
    <scope>NUCLEOTIDE SEQUENCE</scope>
    <source>
        <strain evidence="1">Expedition CK06-06</strain>
    </source>
</reference>
<protein>
    <submittedName>
        <fullName evidence="1">Uncharacterized protein</fullName>
    </submittedName>
</protein>
<organism evidence="1">
    <name type="scientific">marine sediment metagenome</name>
    <dbReference type="NCBI Taxonomy" id="412755"/>
    <lineage>
        <taxon>unclassified sequences</taxon>
        <taxon>metagenomes</taxon>
        <taxon>ecological metagenomes</taxon>
    </lineage>
</organism>
<evidence type="ECO:0000313" key="1">
    <source>
        <dbReference type="EMBL" id="GAI92528.1"/>
    </source>
</evidence>
<accession>X1SHV1</accession>
<sequence length="79" mass="9132">MPNPPKKVIDTRSGRVFPALNQCYLALLREGELEEMRGAGKLKDNPEEDTFGYYRMRRFYPCRFVQEDDILCGGLEADT</sequence>